<name>A0A9P4UH81_9PLEO</name>
<dbReference type="EMBL" id="MU001493">
    <property type="protein sequence ID" value="KAF2450366.1"/>
    <property type="molecule type" value="Genomic_DNA"/>
</dbReference>
<dbReference type="SUPFAM" id="SSF50630">
    <property type="entry name" value="Acid proteases"/>
    <property type="match status" value="1"/>
</dbReference>
<keyword evidence="3" id="KW-1185">Reference proteome</keyword>
<keyword evidence="1" id="KW-0732">Signal</keyword>
<gene>
    <name evidence="2" type="ORF">P171DRAFT_479461</name>
</gene>
<feature type="signal peptide" evidence="1">
    <location>
        <begin position="1"/>
        <end position="23"/>
    </location>
</feature>
<protein>
    <recommendedName>
        <fullName evidence="4">Acid protease</fullName>
    </recommendedName>
</protein>
<organism evidence="2 3">
    <name type="scientific">Karstenula rhodostoma CBS 690.94</name>
    <dbReference type="NCBI Taxonomy" id="1392251"/>
    <lineage>
        <taxon>Eukaryota</taxon>
        <taxon>Fungi</taxon>
        <taxon>Dikarya</taxon>
        <taxon>Ascomycota</taxon>
        <taxon>Pezizomycotina</taxon>
        <taxon>Dothideomycetes</taxon>
        <taxon>Pleosporomycetidae</taxon>
        <taxon>Pleosporales</taxon>
        <taxon>Massarineae</taxon>
        <taxon>Didymosphaeriaceae</taxon>
        <taxon>Karstenula</taxon>
    </lineage>
</organism>
<evidence type="ECO:0008006" key="4">
    <source>
        <dbReference type="Google" id="ProtNLM"/>
    </source>
</evidence>
<dbReference type="Gene3D" id="2.40.70.10">
    <property type="entry name" value="Acid Proteases"/>
    <property type="match status" value="1"/>
</dbReference>
<proteinExistence type="predicted"/>
<accession>A0A9P4UH81</accession>
<evidence type="ECO:0000313" key="3">
    <source>
        <dbReference type="Proteomes" id="UP000799764"/>
    </source>
</evidence>
<dbReference type="Proteomes" id="UP000799764">
    <property type="component" value="Unassembled WGS sequence"/>
</dbReference>
<sequence length="356" mass="38525">MHVLQPIFITLVLAYSQIKGVLGIPGSAAPLVISSSGGWDGPDGPWSSFDLGAGSNIQAFRGFPALSQSLYILPHQTSWCGGTDQIEICERRGSYQAGDSTSWKEAGVYDLGDDLSPFTLSGYPPIAYLGLDTIIWGKTSIDPQFERQWIAQIVSEDFPMALIGLGTGVYHLPNGTDGGDVTSPIVGLRENGTIPSITYGYNAGSFYRNQTASLILGGYDSARIKNLSASASFSMPSNQNTTLIAKISSVGLNTNLSGNPTELDTPFLARIESAVPQFYLPLNICHAFEEAFGLTWDSTLLYYTVNESSHKINIQRNSSVTFSIGENDQVTKLTFPYQAFDLQLSYPLIKEVNTSI</sequence>
<evidence type="ECO:0000256" key="1">
    <source>
        <dbReference type="SAM" id="SignalP"/>
    </source>
</evidence>
<reference evidence="2" key="1">
    <citation type="journal article" date="2020" name="Stud. Mycol.">
        <title>101 Dothideomycetes genomes: a test case for predicting lifestyles and emergence of pathogens.</title>
        <authorList>
            <person name="Haridas S."/>
            <person name="Albert R."/>
            <person name="Binder M."/>
            <person name="Bloem J."/>
            <person name="Labutti K."/>
            <person name="Salamov A."/>
            <person name="Andreopoulos B."/>
            <person name="Baker S."/>
            <person name="Barry K."/>
            <person name="Bills G."/>
            <person name="Bluhm B."/>
            <person name="Cannon C."/>
            <person name="Castanera R."/>
            <person name="Culley D."/>
            <person name="Daum C."/>
            <person name="Ezra D."/>
            <person name="Gonzalez J."/>
            <person name="Henrissat B."/>
            <person name="Kuo A."/>
            <person name="Liang C."/>
            <person name="Lipzen A."/>
            <person name="Lutzoni F."/>
            <person name="Magnuson J."/>
            <person name="Mondo S."/>
            <person name="Nolan M."/>
            <person name="Ohm R."/>
            <person name="Pangilinan J."/>
            <person name="Park H.-J."/>
            <person name="Ramirez L."/>
            <person name="Alfaro M."/>
            <person name="Sun H."/>
            <person name="Tritt A."/>
            <person name="Yoshinaga Y."/>
            <person name="Zwiers L.-H."/>
            <person name="Turgeon B."/>
            <person name="Goodwin S."/>
            <person name="Spatafora J."/>
            <person name="Crous P."/>
            <person name="Grigoriev I."/>
        </authorList>
    </citation>
    <scope>NUCLEOTIDE SEQUENCE</scope>
    <source>
        <strain evidence="2">CBS 690.94</strain>
    </source>
</reference>
<feature type="chain" id="PRO_5040105342" description="Acid protease" evidence="1">
    <location>
        <begin position="24"/>
        <end position="356"/>
    </location>
</feature>
<dbReference type="OrthoDB" id="4074350at2759"/>
<dbReference type="AlphaFoldDB" id="A0A9P4UH81"/>
<evidence type="ECO:0000313" key="2">
    <source>
        <dbReference type="EMBL" id="KAF2450366.1"/>
    </source>
</evidence>
<comment type="caution">
    <text evidence="2">The sequence shown here is derived from an EMBL/GenBank/DDBJ whole genome shotgun (WGS) entry which is preliminary data.</text>
</comment>
<dbReference type="InterPro" id="IPR021109">
    <property type="entry name" value="Peptidase_aspartic_dom_sf"/>
</dbReference>